<evidence type="ECO:0000313" key="2">
    <source>
        <dbReference type="Proteomes" id="UP000541444"/>
    </source>
</evidence>
<evidence type="ECO:0000313" key="1">
    <source>
        <dbReference type="EMBL" id="KAF6159038.1"/>
    </source>
</evidence>
<organism evidence="1 2">
    <name type="scientific">Kingdonia uniflora</name>
    <dbReference type="NCBI Taxonomy" id="39325"/>
    <lineage>
        <taxon>Eukaryota</taxon>
        <taxon>Viridiplantae</taxon>
        <taxon>Streptophyta</taxon>
        <taxon>Embryophyta</taxon>
        <taxon>Tracheophyta</taxon>
        <taxon>Spermatophyta</taxon>
        <taxon>Magnoliopsida</taxon>
        <taxon>Ranunculales</taxon>
        <taxon>Circaeasteraceae</taxon>
        <taxon>Kingdonia</taxon>
    </lineage>
</organism>
<protein>
    <submittedName>
        <fullName evidence="1">Uncharacterized protein</fullName>
    </submittedName>
</protein>
<dbReference type="Proteomes" id="UP000541444">
    <property type="component" value="Unassembled WGS sequence"/>
</dbReference>
<gene>
    <name evidence="1" type="ORF">GIB67_022193</name>
</gene>
<keyword evidence="2" id="KW-1185">Reference proteome</keyword>
<accession>A0A7J7MWG4</accession>
<name>A0A7J7MWG4_9MAGN</name>
<feature type="non-terminal residue" evidence="1">
    <location>
        <position position="1"/>
    </location>
</feature>
<sequence length="133" mass="14871">GKRASNEEELGHQIKNTFIFFLSFCNRSLKKSSSNRRGGKKKYKGTLTLHLTVKLGQVSLFPLKFQTQTSSSPSNPYYFTTMTDVKTLGVEMGRIRSLLISILISMQMGMIKLSSSVKISSGMCLPIDSISYF</sequence>
<dbReference type="AlphaFoldDB" id="A0A7J7MWG4"/>
<dbReference type="EMBL" id="JACGCM010001209">
    <property type="protein sequence ID" value="KAF6159038.1"/>
    <property type="molecule type" value="Genomic_DNA"/>
</dbReference>
<comment type="caution">
    <text evidence="1">The sequence shown here is derived from an EMBL/GenBank/DDBJ whole genome shotgun (WGS) entry which is preliminary data.</text>
</comment>
<reference evidence="1 2" key="1">
    <citation type="journal article" date="2020" name="IScience">
        <title>Genome Sequencing of the Endangered Kingdonia uniflora (Circaeasteraceae, Ranunculales) Reveals Potential Mechanisms of Evolutionary Specialization.</title>
        <authorList>
            <person name="Sun Y."/>
            <person name="Deng T."/>
            <person name="Zhang A."/>
            <person name="Moore M.J."/>
            <person name="Landis J.B."/>
            <person name="Lin N."/>
            <person name="Zhang H."/>
            <person name="Zhang X."/>
            <person name="Huang J."/>
            <person name="Zhang X."/>
            <person name="Sun H."/>
            <person name="Wang H."/>
        </authorList>
    </citation>
    <scope>NUCLEOTIDE SEQUENCE [LARGE SCALE GENOMIC DNA]</scope>
    <source>
        <strain evidence="1">TB1705</strain>
        <tissue evidence="1">Leaf</tissue>
    </source>
</reference>
<proteinExistence type="predicted"/>